<proteinExistence type="predicted"/>
<dbReference type="Proteomes" id="UP000754883">
    <property type="component" value="Unassembled WGS sequence"/>
</dbReference>
<organism evidence="1 2">
    <name type="scientific">Clonostachys byssicola</name>
    <dbReference type="NCBI Taxonomy" id="160290"/>
    <lineage>
        <taxon>Eukaryota</taxon>
        <taxon>Fungi</taxon>
        <taxon>Dikarya</taxon>
        <taxon>Ascomycota</taxon>
        <taxon>Pezizomycotina</taxon>
        <taxon>Sordariomycetes</taxon>
        <taxon>Hypocreomycetidae</taxon>
        <taxon>Hypocreales</taxon>
        <taxon>Bionectriaceae</taxon>
        <taxon>Clonostachys</taxon>
    </lineage>
</organism>
<accession>A0A9N9UGZ6</accession>
<gene>
    <name evidence="1" type="ORF">CBYS24578_00013879</name>
</gene>
<keyword evidence="2" id="KW-1185">Reference proteome</keyword>
<protein>
    <submittedName>
        <fullName evidence="1">Uncharacterized protein</fullName>
    </submittedName>
</protein>
<reference evidence="1" key="1">
    <citation type="submission" date="2021-10" db="EMBL/GenBank/DDBJ databases">
        <authorList>
            <person name="Piombo E."/>
        </authorList>
    </citation>
    <scope>NUCLEOTIDE SEQUENCE</scope>
</reference>
<feature type="non-terminal residue" evidence="1">
    <location>
        <position position="137"/>
    </location>
</feature>
<sequence length="137" mass="15446">TNFNLSVGGRLRVNIHGVTFRPYFQENSAECFSWEASLPGLSGKRYFYFSPSKVNPGATTFIQKEHFTGAMTHLFGAWIKKDPQMVFWDIFNLALKREVEISTTQIPELRDTSNDSQAYYAPTLAPELADTSVQVTG</sequence>
<dbReference type="EMBL" id="CABFNO020001473">
    <property type="protein sequence ID" value="CAG9990575.1"/>
    <property type="molecule type" value="Genomic_DNA"/>
</dbReference>
<evidence type="ECO:0000313" key="2">
    <source>
        <dbReference type="Proteomes" id="UP000754883"/>
    </source>
</evidence>
<name>A0A9N9UGZ6_9HYPO</name>
<comment type="caution">
    <text evidence="1">The sequence shown here is derived from an EMBL/GenBank/DDBJ whole genome shotgun (WGS) entry which is preliminary data.</text>
</comment>
<feature type="non-terminal residue" evidence="1">
    <location>
        <position position="1"/>
    </location>
</feature>
<dbReference type="AlphaFoldDB" id="A0A9N9UGZ6"/>
<evidence type="ECO:0000313" key="1">
    <source>
        <dbReference type="EMBL" id="CAG9990575.1"/>
    </source>
</evidence>
<dbReference type="OrthoDB" id="509124at2759"/>